<dbReference type="InterPro" id="IPR012675">
    <property type="entry name" value="Beta-grasp_dom_sf"/>
</dbReference>
<keyword evidence="2" id="KW-1185">Reference proteome</keyword>
<protein>
    <submittedName>
        <fullName evidence="1">Sulfur carrier protein</fullName>
    </submittedName>
</protein>
<dbReference type="InterPro" id="IPR016155">
    <property type="entry name" value="Mopterin_synth/thiamin_S_b"/>
</dbReference>
<evidence type="ECO:0000313" key="1">
    <source>
        <dbReference type="EMBL" id="RCX30310.1"/>
    </source>
</evidence>
<dbReference type="Proteomes" id="UP000252707">
    <property type="component" value="Unassembled WGS sequence"/>
</dbReference>
<dbReference type="PANTHER" id="PTHR34472">
    <property type="entry name" value="SULFUR CARRIER PROTEIN THIS"/>
    <property type="match status" value="1"/>
</dbReference>
<proteinExistence type="predicted"/>
<dbReference type="OrthoDB" id="9800283at2"/>
<comment type="caution">
    <text evidence="1">The sequence shown here is derived from an EMBL/GenBank/DDBJ whole genome shotgun (WGS) entry which is preliminary data.</text>
</comment>
<dbReference type="PANTHER" id="PTHR34472:SF1">
    <property type="entry name" value="SULFUR CARRIER PROTEIN THIS"/>
    <property type="match status" value="1"/>
</dbReference>
<gene>
    <name evidence="1" type="ORF">DFQ59_105144</name>
</gene>
<dbReference type="InterPro" id="IPR010035">
    <property type="entry name" value="Thi_S"/>
</dbReference>
<dbReference type="CDD" id="cd00565">
    <property type="entry name" value="Ubl_ThiS"/>
    <property type="match status" value="1"/>
</dbReference>
<dbReference type="NCBIfam" id="TIGR01683">
    <property type="entry name" value="thiS"/>
    <property type="match status" value="1"/>
</dbReference>
<dbReference type="Pfam" id="PF02597">
    <property type="entry name" value="ThiS"/>
    <property type="match status" value="1"/>
</dbReference>
<dbReference type="AlphaFoldDB" id="A0A369C8G8"/>
<evidence type="ECO:0000313" key="2">
    <source>
        <dbReference type="Proteomes" id="UP000252707"/>
    </source>
</evidence>
<dbReference type="EMBL" id="QPJY01000005">
    <property type="protein sequence ID" value="RCX30310.1"/>
    <property type="molecule type" value="Genomic_DNA"/>
</dbReference>
<accession>A0A369C8G8</accession>
<dbReference type="InterPro" id="IPR003749">
    <property type="entry name" value="ThiS/MoaD-like"/>
</dbReference>
<name>A0A369C8G8_9GAMM</name>
<dbReference type="SUPFAM" id="SSF54285">
    <property type="entry name" value="MoaD/ThiS"/>
    <property type="match status" value="1"/>
</dbReference>
<sequence>MDITVNGQSRSVPDGASLEQLLVELGYTGRRLAVEINREIIPRSAHAATRLQPGDRVEIVQAIGGGSPCGTGPARCP</sequence>
<dbReference type="RefSeq" id="WP_114279912.1">
    <property type="nucleotide sequence ID" value="NZ_QPJY01000005.1"/>
</dbReference>
<reference evidence="1 2" key="1">
    <citation type="submission" date="2018-07" db="EMBL/GenBank/DDBJ databases">
        <title>Genomic Encyclopedia of Type Strains, Phase IV (KMG-IV): sequencing the most valuable type-strain genomes for metagenomic binning, comparative biology and taxonomic classification.</title>
        <authorList>
            <person name="Goeker M."/>
        </authorList>
    </citation>
    <scope>NUCLEOTIDE SEQUENCE [LARGE SCALE GENOMIC DNA]</scope>
    <source>
        <strain evidence="1 2">DSM 26407</strain>
    </source>
</reference>
<organism evidence="1 2">
    <name type="scientific">Thioalbus denitrificans</name>
    <dbReference type="NCBI Taxonomy" id="547122"/>
    <lineage>
        <taxon>Bacteria</taxon>
        <taxon>Pseudomonadati</taxon>
        <taxon>Pseudomonadota</taxon>
        <taxon>Gammaproteobacteria</taxon>
        <taxon>Chromatiales</taxon>
        <taxon>Ectothiorhodospiraceae</taxon>
        <taxon>Thioalbus</taxon>
    </lineage>
</organism>
<dbReference type="Gene3D" id="3.10.20.30">
    <property type="match status" value="1"/>
</dbReference>